<dbReference type="InterPro" id="IPR023187">
    <property type="entry name" value="Tscrpt_reg_MarR-type_CS"/>
</dbReference>
<dbReference type="PANTHER" id="PTHR42756:SF1">
    <property type="entry name" value="TRANSCRIPTIONAL REPRESSOR OF EMRAB OPERON"/>
    <property type="match status" value="1"/>
</dbReference>
<sequence length="177" mass="19341">MKDEMDRELNETTGGPGAPEATGADAAPGSADAAADRELSLKVFVVLSKAYRSVMDPAIRDMKGYGLSPSEFTVLEVLYNKGRIPLQQIGEKILVTSGSVTYNIDKLEKKGLLRRIPSPDDRRVTFAELTDEGRQLFDSIFPSHAEHIHRLTGALDTEEKRQLSELLKKLGKGAEAG</sequence>
<keyword evidence="1" id="KW-0805">Transcription regulation</keyword>
<evidence type="ECO:0000256" key="1">
    <source>
        <dbReference type="ARBA" id="ARBA00023015"/>
    </source>
</evidence>
<name>A0A2N5N1T2_9BACL</name>
<keyword evidence="2" id="KW-0238">DNA-binding</keyword>
<dbReference type="AlphaFoldDB" id="A0A2N5N1T2"/>
<feature type="compositionally biased region" description="Low complexity" evidence="4">
    <location>
        <begin position="18"/>
        <end position="31"/>
    </location>
</feature>
<evidence type="ECO:0000313" key="7">
    <source>
        <dbReference type="Proteomes" id="UP000234789"/>
    </source>
</evidence>
<organism evidence="6 7">
    <name type="scientific">Paenibacillus pasadenensis</name>
    <dbReference type="NCBI Taxonomy" id="217090"/>
    <lineage>
        <taxon>Bacteria</taxon>
        <taxon>Bacillati</taxon>
        <taxon>Bacillota</taxon>
        <taxon>Bacilli</taxon>
        <taxon>Bacillales</taxon>
        <taxon>Paenibacillaceae</taxon>
        <taxon>Paenibacillus</taxon>
    </lineage>
</organism>
<dbReference type="SMART" id="SM00347">
    <property type="entry name" value="HTH_MARR"/>
    <property type="match status" value="1"/>
</dbReference>
<dbReference type="RefSeq" id="WP_280522975.1">
    <property type="nucleotide sequence ID" value="NZ_NFEZ01000004.1"/>
</dbReference>
<feature type="compositionally biased region" description="Basic and acidic residues" evidence="4">
    <location>
        <begin position="1"/>
        <end position="10"/>
    </location>
</feature>
<dbReference type="PANTHER" id="PTHR42756">
    <property type="entry name" value="TRANSCRIPTIONAL REGULATOR, MARR"/>
    <property type="match status" value="1"/>
</dbReference>
<dbReference type="InterPro" id="IPR036390">
    <property type="entry name" value="WH_DNA-bd_sf"/>
</dbReference>
<feature type="region of interest" description="Disordered" evidence="4">
    <location>
        <begin position="1"/>
        <end position="31"/>
    </location>
</feature>
<evidence type="ECO:0000256" key="3">
    <source>
        <dbReference type="ARBA" id="ARBA00023163"/>
    </source>
</evidence>
<dbReference type="PROSITE" id="PS50995">
    <property type="entry name" value="HTH_MARR_2"/>
    <property type="match status" value="1"/>
</dbReference>
<evidence type="ECO:0000256" key="4">
    <source>
        <dbReference type="SAM" id="MobiDB-lite"/>
    </source>
</evidence>
<dbReference type="InterPro" id="IPR036388">
    <property type="entry name" value="WH-like_DNA-bd_sf"/>
</dbReference>
<reference evidence="6 7" key="1">
    <citation type="submission" date="2017-05" db="EMBL/GenBank/DDBJ databases">
        <title>Functional genome analysis of Paenibacillus pasadenensis strain R16: insights on endophytic life style and antifungal activity.</title>
        <authorList>
            <person name="Passera A."/>
            <person name="Marcolungo L."/>
            <person name="Casati P."/>
            <person name="Brasca M."/>
            <person name="Quaglino F."/>
            <person name="Delledonne M."/>
        </authorList>
    </citation>
    <scope>NUCLEOTIDE SEQUENCE [LARGE SCALE GENOMIC DNA]</scope>
    <source>
        <strain evidence="6 7">R16</strain>
    </source>
</reference>
<dbReference type="GO" id="GO:0003700">
    <property type="term" value="F:DNA-binding transcription factor activity"/>
    <property type="evidence" value="ECO:0007669"/>
    <property type="project" value="InterPro"/>
</dbReference>
<evidence type="ECO:0000256" key="2">
    <source>
        <dbReference type="ARBA" id="ARBA00023125"/>
    </source>
</evidence>
<dbReference type="InterPro" id="IPR000835">
    <property type="entry name" value="HTH_MarR-typ"/>
</dbReference>
<keyword evidence="3" id="KW-0804">Transcription</keyword>
<dbReference type="Proteomes" id="UP000234789">
    <property type="component" value="Unassembled WGS sequence"/>
</dbReference>
<evidence type="ECO:0000259" key="5">
    <source>
        <dbReference type="PROSITE" id="PS50995"/>
    </source>
</evidence>
<dbReference type="GO" id="GO:0003677">
    <property type="term" value="F:DNA binding"/>
    <property type="evidence" value="ECO:0007669"/>
    <property type="project" value="UniProtKB-KW"/>
</dbReference>
<dbReference type="SUPFAM" id="SSF46785">
    <property type="entry name" value="Winged helix' DNA-binding domain"/>
    <property type="match status" value="1"/>
</dbReference>
<accession>A0A2N5N1T2</accession>
<dbReference type="PROSITE" id="PS01117">
    <property type="entry name" value="HTH_MARR_1"/>
    <property type="match status" value="1"/>
</dbReference>
<dbReference type="Gene3D" id="1.10.10.10">
    <property type="entry name" value="Winged helix-like DNA-binding domain superfamily/Winged helix DNA-binding domain"/>
    <property type="match status" value="1"/>
</dbReference>
<evidence type="ECO:0000313" key="6">
    <source>
        <dbReference type="EMBL" id="PLT44289.1"/>
    </source>
</evidence>
<dbReference type="EMBL" id="NFEZ01000004">
    <property type="protein sequence ID" value="PLT44289.1"/>
    <property type="molecule type" value="Genomic_DNA"/>
</dbReference>
<comment type="caution">
    <text evidence="6">The sequence shown here is derived from an EMBL/GenBank/DDBJ whole genome shotgun (WGS) entry which is preliminary data.</text>
</comment>
<proteinExistence type="predicted"/>
<dbReference type="Pfam" id="PF01047">
    <property type="entry name" value="MarR"/>
    <property type="match status" value="1"/>
</dbReference>
<gene>
    <name evidence="6" type="ORF">B8V81_2720</name>
</gene>
<dbReference type="PRINTS" id="PR00598">
    <property type="entry name" value="HTHMARR"/>
</dbReference>
<feature type="domain" description="HTH marR-type" evidence="5">
    <location>
        <begin position="40"/>
        <end position="172"/>
    </location>
</feature>
<protein>
    <submittedName>
        <fullName evidence="6">Transcriptional regulator, MarR family</fullName>
    </submittedName>
</protein>
<keyword evidence="7" id="KW-1185">Reference proteome</keyword>